<evidence type="ECO:0000256" key="8">
    <source>
        <dbReference type="ARBA" id="ARBA00023277"/>
    </source>
</evidence>
<feature type="binding site" evidence="9">
    <location>
        <begin position="10"/>
        <end position="12"/>
    </location>
    <ligand>
        <name>substrate</name>
    </ligand>
</feature>
<dbReference type="PRINTS" id="PR00990">
    <property type="entry name" value="RIBOKINASE"/>
</dbReference>
<dbReference type="PANTHER" id="PTHR10584">
    <property type="entry name" value="SUGAR KINASE"/>
    <property type="match status" value="1"/>
</dbReference>
<proteinExistence type="inferred from homology"/>
<dbReference type="AlphaFoldDB" id="A0A3M8QAS7"/>
<dbReference type="InterPro" id="IPR029056">
    <property type="entry name" value="Ribokinase-like"/>
</dbReference>
<feature type="binding site" evidence="9">
    <location>
        <position position="244"/>
    </location>
    <ligand>
        <name>K(+)</name>
        <dbReference type="ChEBI" id="CHEBI:29103"/>
    </ligand>
</feature>
<reference evidence="11 12" key="1">
    <citation type="journal article" date="2012" name="Int. J. Syst. Evol. Microbiol.">
        <title>Marinomonas hwangdonensis sp. nov., isolated from seawater.</title>
        <authorList>
            <person name="Jung Y.T."/>
            <person name="Oh T.K."/>
            <person name="Yoon J.H."/>
        </authorList>
    </citation>
    <scope>NUCLEOTIDE SEQUENCE [LARGE SCALE GENOMIC DNA]</scope>
    <source>
        <strain evidence="11 12">HDW-15</strain>
    </source>
</reference>
<dbReference type="OrthoDB" id="9775849at2"/>
<dbReference type="UniPathway" id="UPA00916">
    <property type="reaction ID" value="UER00889"/>
</dbReference>
<keyword evidence="5 9" id="KW-0067">ATP-binding</keyword>
<evidence type="ECO:0000256" key="7">
    <source>
        <dbReference type="ARBA" id="ARBA00022958"/>
    </source>
</evidence>
<organism evidence="11 12">
    <name type="scientific">Marinomonas hwangdonensis</name>
    <dbReference type="NCBI Taxonomy" id="1053647"/>
    <lineage>
        <taxon>Bacteria</taxon>
        <taxon>Pseudomonadati</taxon>
        <taxon>Pseudomonadota</taxon>
        <taxon>Gammaproteobacteria</taxon>
        <taxon>Oceanospirillales</taxon>
        <taxon>Oceanospirillaceae</taxon>
        <taxon>Marinomonas</taxon>
    </lineage>
</organism>
<evidence type="ECO:0000256" key="4">
    <source>
        <dbReference type="ARBA" id="ARBA00022777"/>
    </source>
</evidence>
<feature type="binding site" evidence="9">
    <location>
        <position position="242"/>
    </location>
    <ligand>
        <name>K(+)</name>
        <dbReference type="ChEBI" id="CHEBI:29103"/>
    </ligand>
</feature>
<keyword evidence="3 9" id="KW-0547">Nucleotide-binding</keyword>
<keyword evidence="8 9" id="KW-0119">Carbohydrate metabolism</keyword>
<keyword evidence="4 9" id="KW-0418">Kinase</keyword>
<gene>
    <name evidence="9" type="primary">rbsK</name>
    <name evidence="11" type="ORF">EBI00_04500</name>
</gene>
<comment type="pathway">
    <text evidence="9">Carbohydrate metabolism; D-ribose degradation; D-ribose 5-phosphate from beta-D-ribopyranose: step 2/2.</text>
</comment>
<comment type="catalytic activity">
    <reaction evidence="9">
        <text>D-ribose + ATP = D-ribose 5-phosphate + ADP + H(+)</text>
        <dbReference type="Rhea" id="RHEA:13697"/>
        <dbReference type="ChEBI" id="CHEBI:15378"/>
        <dbReference type="ChEBI" id="CHEBI:30616"/>
        <dbReference type="ChEBI" id="CHEBI:47013"/>
        <dbReference type="ChEBI" id="CHEBI:78346"/>
        <dbReference type="ChEBI" id="CHEBI:456216"/>
        <dbReference type="EC" id="2.7.1.15"/>
    </reaction>
</comment>
<dbReference type="InterPro" id="IPR011611">
    <property type="entry name" value="PfkB_dom"/>
</dbReference>
<feature type="binding site" evidence="9">
    <location>
        <position position="278"/>
    </location>
    <ligand>
        <name>K(+)</name>
        <dbReference type="ChEBI" id="CHEBI:29103"/>
    </ligand>
</feature>
<dbReference type="InterPro" id="IPR002139">
    <property type="entry name" value="Ribo/fructo_kinase"/>
</dbReference>
<dbReference type="Gene3D" id="3.40.1190.20">
    <property type="match status" value="1"/>
</dbReference>
<feature type="binding site" evidence="9">
    <location>
        <position position="281"/>
    </location>
    <ligand>
        <name>K(+)</name>
        <dbReference type="ChEBI" id="CHEBI:29103"/>
    </ligand>
</feature>
<accession>A0A3M8QAS7</accession>
<feature type="binding site" evidence="9">
    <location>
        <position position="248"/>
    </location>
    <ligand>
        <name>substrate</name>
    </ligand>
</feature>
<keyword evidence="1 9" id="KW-0808">Transferase</keyword>
<keyword evidence="12" id="KW-1185">Reference proteome</keyword>
<comment type="subcellular location">
    <subcellularLocation>
        <location evidence="9">Cytoplasm</location>
    </subcellularLocation>
</comment>
<keyword evidence="2 9" id="KW-0479">Metal-binding</keyword>
<dbReference type="HAMAP" id="MF_01987">
    <property type="entry name" value="Ribokinase"/>
    <property type="match status" value="1"/>
</dbReference>
<evidence type="ECO:0000313" key="12">
    <source>
        <dbReference type="Proteomes" id="UP000280507"/>
    </source>
</evidence>
<comment type="subunit">
    <text evidence="9">Homodimer.</text>
</comment>
<feature type="active site" description="Proton acceptor" evidence="9">
    <location>
        <position position="248"/>
    </location>
</feature>
<dbReference type="Proteomes" id="UP000280507">
    <property type="component" value="Unassembled WGS sequence"/>
</dbReference>
<comment type="similarity">
    <text evidence="9">Belongs to the carbohydrate kinase PfkB family. Ribokinase subfamily.</text>
</comment>
<feature type="binding site" evidence="9">
    <location>
        <begin position="247"/>
        <end position="248"/>
    </location>
    <ligand>
        <name>ATP</name>
        <dbReference type="ChEBI" id="CHEBI:30616"/>
    </ligand>
</feature>
<evidence type="ECO:0000256" key="9">
    <source>
        <dbReference type="HAMAP-Rule" id="MF_01987"/>
    </source>
</evidence>
<dbReference type="InterPro" id="IPR011877">
    <property type="entry name" value="Ribokinase"/>
</dbReference>
<comment type="activity regulation">
    <text evidence="9">Activated by a monovalent cation that binds near, but not in, the active site. The most likely occupant of the site in vivo is potassium. Ion binding induces a conformational change that may alter substrate affinity.</text>
</comment>
<dbReference type="GO" id="GO:0019303">
    <property type="term" value="P:D-ribose catabolic process"/>
    <property type="evidence" value="ECO:0007669"/>
    <property type="project" value="UniProtKB-UniRule"/>
</dbReference>
<sequence length="302" mass="32180">MTIYNVGSINLDHLYQLAHFVRPGETMSSDSYQCLLGGKGANQSVALAKAGADVKHVGAIHHSDQAILDQLEALGVDTGLISRTEVPTGHAIIQLTRAAENSIILYQGANHALTEEQVDQALSQANAGDWVLLQNETNLIEYTMRKAQQNKLKVAFNPAPMDAELTKKVLGFVDLLIVNEVEAMDLIGTTDIDSTTAALPNAYPGLAVLMTLGKEGVRYFDGDLRPGTESLFVKAFSVEAVDTTAAGDTFIGFCLSSLMKGEDMVQAITRACAASAICVTRLGAASAIPTQQEVSEFLAKHA</sequence>
<dbReference type="GO" id="GO:0005737">
    <property type="term" value="C:cytoplasm"/>
    <property type="evidence" value="ECO:0007669"/>
    <property type="project" value="UniProtKB-SubCell"/>
</dbReference>
<dbReference type="EMBL" id="RIZG01000002">
    <property type="protein sequence ID" value="RNF52170.1"/>
    <property type="molecule type" value="Genomic_DNA"/>
</dbReference>
<evidence type="ECO:0000256" key="5">
    <source>
        <dbReference type="ARBA" id="ARBA00022840"/>
    </source>
</evidence>
<protein>
    <recommendedName>
        <fullName evidence="9">Ribokinase</fullName>
        <shortName evidence="9">RK</shortName>
        <ecNumber evidence="9">2.7.1.15</ecNumber>
    </recommendedName>
</protein>
<dbReference type="GO" id="GO:0005524">
    <property type="term" value="F:ATP binding"/>
    <property type="evidence" value="ECO:0007669"/>
    <property type="project" value="UniProtKB-UniRule"/>
</dbReference>
<name>A0A3M8QAS7_9GAMM</name>
<feature type="binding site" evidence="9">
    <location>
        <begin position="38"/>
        <end position="42"/>
    </location>
    <ligand>
        <name>substrate</name>
    </ligand>
</feature>
<comment type="cofactor">
    <cofactor evidence="9">
        <name>Mg(2+)</name>
        <dbReference type="ChEBI" id="CHEBI:18420"/>
    </cofactor>
    <text evidence="9">Requires a divalent cation, most likely magnesium in vivo, as an electrophilic catalyst to aid phosphoryl group transfer. It is the chelate of the metal and the nucleotide that is the actual substrate.</text>
</comment>
<evidence type="ECO:0000259" key="10">
    <source>
        <dbReference type="Pfam" id="PF00294"/>
    </source>
</evidence>
<comment type="function">
    <text evidence="9">Catalyzes the phosphorylation of ribose at O-5 in a reaction requiring ATP and magnesium. The resulting D-ribose-5-phosphate can then be used either for sythesis of nucleotides, histidine, and tryptophan, or as a component of the pentose phosphate pathway.</text>
</comment>
<feature type="binding site" evidence="9">
    <location>
        <begin position="211"/>
        <end position="216"/>
    </location>
    <ligand>
        <name>ATP</name>
        <dbReference type="ChEBI" id="CHEBI:30616"/>
    </ligand>
</feature>
<comment type="caution">
    <text evidence="11">The sequence shown here is derived from an EMBL/GenBank/DDBJ whole genome shotgun (WGS) entry which is preliminary data.</text>
</comment>
<evidence type="ECO:0000256" key="1">
    <source>
        <dbReference type="ARBA" id="ARBA00022679"/>
    </source>
</evidence>
<dbReference type="SUPFAM" id="SSF53613">
    <property type="entry name" value="Ribokinase-like"/>
    <property type="match status" value="1"/>
</dbReference>
<keyword evidence="9" id="KW-0963">Cytoplasm</keyword>
<dbReference type="GO" id="GO:0004747">
    <property type="term" value="F:ribokinase activity"/>
    <property type="evidence" value="ECO:0007669"/>
    <property type="project" value="UniProtKB-UniRule"/>
</dbReference>
<dbReference type="CDD" id="cd01174">
    <property type="entry name" value="ribokinase"/>
    <property type="match status" value="1"/>
</dbReference>
<evidence type="ECO:0000256" key="6">
    <source>
        <dbReference type="ARBA" id="ARBA00022842"/>
    </source>
</evidence>
<evidence type="ECO:0000313" key="11">
    <source>
        <dbReference type="EMBL" id="RNF52170.1"/>
    </source>
</evidence>
<feature type="domain" description="Carbohydrate kinase PfkB" evidence="10">
    <location>
        <begin position="6"/>
        <end position="290"/>
    </location>
</feature>
<dbReference type="GO" id="GO:0046872">
    <property type="term" value="F:metal ion binding"/>
    <property type="evidence" value="ECO:0007669"/>
    <property type="project" value="UniProtKB-KW"/>
</dbReference>
<keyword evidence="6 9" id="KW-0460">Magnesium</keyword>
<comment type="caution">
    <text evidence="9">Lacks conserved residue(s) required for the propagation of feature annotation.</text>
</comment>
<feature type="binding site" evidence="9">
    <location>
        <position position="136"/>
    </location>
    <ligand>
        <name>substrate</name>
    </ligand>
</feature>
<feature type="binding site" evidence="9">
    <location>
        <position position="179"/>
    </location>
    <ligand>
        <name>ATP</name>
        <dbReference type="ChEBI" id="CHEBI:30616"/>
    </ligand>
</feature>
<feature type="binding site" evidence="9">
    <location>
        <position position="283"/>
    </location>
    <ligand>
        <name>K(+)</name>
        <dbReference type="ChEBI" id="CHEBI:29103"/>
    </ligand>
</feature>
<evidence type="ECO:0000256" key="2">
    <source>
        <dbReference type="ARBA" id="ARBA00022723"/>
    </source>
</evidence>
<keyword evidence="7 9" id="KW-0630">Potassium</keyword>
<evidence type="ECO:0000256" key="3">
    <source>
        <dbReference type="ARBA" id="ARBA00022741"/>
    </source>
</evidence>
<dbReference type="RefSeq" id="WP_123094719.1">
    <property type="nucleotide sequence ID" value="NZ_RIZG01000002.1"/>
</dbReference>
<dbReference type="Pfam" id="PF00294">
    <property type="entry name" value="PfkB"/>
    <property type="match status" value="1"/>
</dbReference>
<dbReference type="EC" id="2.7.1.15" evidence="9"/>
<dbReference type="PANTHER" id="PTHR10584:SF166">
    <property type="entry name" value="RIBOKINASE"/>
    <property type="match status" value="1"/>
</dbReference>